<dbReference type="InterPro" id="IPR005119">
    <property type="entry name" value="LysR_subst-bd"/>
</dbReference>
<dbReference type="Gene3D" id="1.10.10.10">
    <property type="entry name" value="Winged helix-like DNA-binding domain superfamily/Winged helix DNA-binding domain"/>
    <property type="match status" value="1"/>
</dbReference>
<keyword evidence="2" id="KW-0805">Transcription regulation</keyword>
<dbReference type="InterPro" id="IPR036388">
    <property type="entry name" value="WH-like_DNA-bd_sf"/>
</dbReference>
<reference evidence="6 7" key="1">
    <citation type="submission" date="2017-09" db="EMBL/GenBank/DDBJ databases">
        <title>Sphingomonas spermidinifaciens 9NM-10, whole genome shotgun sequence.</title>
        <authorList>
            <person name="Feng G."/>
            <person name="Zhu H."/>
        </authorList>
    </citation>
    <scope>NUCLEOTIDE SEQUENCE [LARGE SCALE GENOMIC DNA]</scope>
    <source>
        <strain evidence="6 7">9NM-10</strain>
    </source>
</reference>
<dbReference type="RefSeq" id="WP_096341450.1">
    <property type="nucleotide sequence ID" value="NZ_NWMW01000001.1"/>
</dbReference>
<dbReference type="SUPFAM" id="SSF53850">
    <property type="entry name" value="Periplasmic binding protein-like II"/>
    <property type="match status" value="1"/>
</dbReference>
<evidence type="ECO:0000256" key="2">
    <source>
        <dbReference type="ARBA" id="ARBA00023015"/>
    </source>
</evidence>
<dbReference type="GO" id="GO:0003700">
    <property type="term" value="F:DNA-binding transcription factor activity"/>
    <property type="evidence" value="ECO:0007669"/>
    <property type="project" value="InterPro"/>
</dbReference>
<name>A0A2A4B3N2_9SPHN</name>
<keyword evidence="7" id="KW-1185">Reference proteome</keyword>
<dbReference type="FunFam" id="3.40.190.290:FF:000001">
    <property type="entry name" value="Transcriptional regulator, LysR family"/>
    <property type="match status" value="1"/>
</dbReference>
<protein>
    <submittedName>
        <fullName evidence="6">LysR family transcriptional regulator</fullName>
    </submittedName>
</protein>
<evidence type="ECO:0000256" key="3">
    <source>
        <dbReference type="ARBA" id="ARBA00023125"/>
    </source>
</evidence>
<dbReference type="PROSITE" id="PS50931">
    <property type="entry name" value="HTH_LYSR"/>
    <property type="match status" value="1"/>
</dbReference>
<proteinExistence type="inferred from homology"/>
<accession>A0A2A4B3N2</accession>
<dbReference type="PRINTS" id="PR00039">
    <property type="entry name" value="HTHLYSR"/>
</dbReference>
<dbReference type="InterPro" id="IPR036390">
    <property type="entry name" value="WH_DNA-bd_sf"/>
</dbReference>
<dbReference type="CDD" id="cd08422">
    <property type="entry name" value="PBP2_CrgA_like"/>
    <property type="match status" value="1"/>
</dbReference>
<evidence type="ECO:0000256" key="4">
    <source>
        <dbReference type="ARBA" id="ARBA00023163"/>
    </source>
</evidence>
<dbReference type="SUPFAM" id="SSF46785">
    <property type="entry name" value="Winged helix' DNA-binding domain"/>
    <property type="match status" value="1"/>
</dbReference>
<feature type="domain" description="HTH lysR-type" evidence="5">
    <location>
        <begin position="4"/>
        <end position="61"/>
    </location>
</feature>
<sequence>MQLPDFEAWAIFACVVEHRSFSGAAQALGLSKATVSKAISRLEARLGTALFHRTSRRLTLTDSGRSLAEHAQRILAEGQAAEEQALESARAPTGLVRVAAPMTFGIRHVAPAIADFMAAHPGIEIELALSDSRVDIVAEGIDIALRIADLPDSSLRARRLSAVSSHVVASPAYLARAGTPTHPAQLAEHPCFGYTNIANPTWLFHGPGGEVAAVRAAGPLSTNNGEAMLPALVAGLGIARLPDFIVDRELASGALVSILPDWRAPPVALHLLTPPSPRRPARVELLIAWLSERFRNVCEREGKHADSRIAAD</sequence>
<evidence type="ECO:0000256" key="1">
    <source>
        <dbReference type="ARBA" id="ARBA00009437"/>
    </source>
</evidence>
<dbReference type="PANTHER" id="PTHR30537">
    <property type="entry name" value="HTH-TYPE TRANSCRIPTIONAL REGULATOR"/>
    <property type="match status" value="1"/>
</dbReference>
<dbReference type="GO" id="GO:0043565">
    <property type="term" value="F:sequence-specific DNA binding"/>
    <property type="evidence" value="ECO:0007669"/>
    <property type="project" value="TreeGrafter"/>
</dbReference>
<dbReference type="Proteomes" id="UP000218366">
    <property type="component" value="Unassembled WGS sequence"/>
</dbReference>
<dbReference type="FunFam" id="1.10.10.10:FF:000001">
    <property type="entry name" value="LysR family transcriptional regulator"/>
    <property type="match status" value="1"/>
</dbReference>
<dbReference type="GO" id="GO:0006351">
    <property type="term" value="P:DNA-templated transcription"/>
    <property type="evidence" value="ECO:0007669"/>
    <property type="project" value="TreeGrafter"/>
</dbReference>
<dbReference type="Pfam" id="PF03466">
    <property type="entry name" value="LysR_substrate"/>
    <property type="match status" value="1"/>
</dbReference>
<dbReference type="Gene3D" id="3.40.190.290">
    <property type="match status" value="1"/>
</dbReference>
<dbReference type="InterPro" id="IPR000847">
    <property type="entry name" value="LysR_HTH_N"/>
</dbReference>
<evidence type="ECO:0000313" key="7">
    <source>
        <dbReference type="Proteomes" id="UP000218366"/>
    </source>
</evidence>
<comment type="caution">
    <text evidence="6">The sequence shown here is derived from an EMBL/GenBank/DDBJ whole genome shotgun (WGS) entry which is preliminary data.</text>
</comment>
<keyword evidence="3" id="KW-0238">DNA-binding</keyword>
<dbReference type="OrthoDB" id="9812435at2"/>
<evidence type="ECO:0000313" key="6">
    <source>
        <dbReference type="EMBL" id="PCD03051.1"/>
    </source>
</evidence>
<dbReference type="EMBL" id="NWMW01000001">
    <property type="protein sequence ID" value="PCD03051.1"/>
    <property type="molecule type" value="Genomic_DNA"/>
</dbReference>
<organism evidence="6 7">
    <name type="scientific">Sphingomonas spermidinifaciens</name>
    <dbReference type="NCBI Taxonomy" id="1141889"/>
    <lineage>
        <taxon>Bacteria</taxon>
        <taxon>Pseudomonadati</taxon>
        <taxon>Pseudomonadota</taxon>
        <taxon>Alphaproteobacteria</taxon>
        <taxon>Sphingomonadales</taxon>
        <taxon>Sphingomonadaceae</taxon>
        <taxon>Sphingomonas</taxon>
    </lineage>
</organism>
<dbReference type="Pfam" id="PF00126">
    <property type="entry name" value="HTH_1"/>
    <property type="match status" value="1"/>
</dbReference>
<keyword evidence="4" id="KW-0804">Transcription</keyword>
<comment type="similarity">
    <text evidence="1">Belongs to the LysR transcriptional regulatory family.</text>
</comment>
<dbReference type="InterPro" id="IPR058163">
    <property type="entry name" value="LysR-type_TF_proteobact-type"/>
</dbReference>
<dbReference type="AlphaFoldDB" id="A0A2A4B3N2"/>
<evidence type="ECO:0000259" key="5">
    <source>
        <dbReference type="PROSITE" id="PS50931"/>
    </source>
</evidence>
<dbReference type="PANTHER" id="PTHR30537:SF5">
    <property type="entry name" value="HTH-TYPE TRANSCRIPTIONAL ACTIVATOR TTDR-RELATED"/>
    <property type="match status" value="1"/>
</dbReference>
<gene>
    <name evidence="6" type="ORF">COC42_01085</name>
</gene>